<evidence type="ECO:0000313" key="1">
    <source>
        <dbReference type="EMBL" id="QHT19219.1"/>
    </source>
</evidence>
<proteinExistence type="predicted"/>
<reference evidence="1" key="1">
    <citation type="journal article" date="2020" name="Nature">
        <title>Giant virus diversity and host interactions through global metagenomics.</title>
        <authorList>
            <person name="Schulz F."/>
            <person name="Roux S."/>
            <person name="Paez-Espino D."/>
            <person name="Jungbluth S."/>
            <person name="Walsh D.A."/>
            <person name="Denef V.J."/>
            <person name="McMahon K.D."/>
            <person name="Konstantinidis K.T."/>
            <person name="Eloe-Fadrosh E.A."/>
            <person name="Kyrpides N.C."/>
            <person name="Woyke T."/>
        </authorList>
    </citation>
    <scope>NUCLEOTIDE SEQUENCE</scope>
    <source>
        <strain evidence="1">GVMAG-M-3300023174-57</strain>
    </source>
</reference>
<dbReference type="EMBL" id="MN739664">
    <property type="protein sequence ID" value="QHT19219.1"/>
    <property type="molecule type" value="Genomic_DNA"/>
</dbReference>
<accession>A0A6C0DT40</accession>
<protein>
    <submittedName>
        <fullName evidence="1">Uncharacterized protein</fullName>
    </submittedName>
</protein>
<dbReference type="AlphaFoldDB" id="A0A6C0DT40"/>
<name>A0A6C0DT40_9ZZZZ</name>
<organism evidence="1">
    <name type="scientific">viral metagenome</name>
    <dbReference type="NCBI Taxonomy" id="1070528"/>
    <lineage>
        <taxon>unclassified sequences</taxon>
        <taxon>metagenomes</taxon>
        <taxon>organismal metagenomes</taxon>
    </lineage>
</organism>
<sequence>MVKIRVEASYNLTAEPLEFIPVAVSTRTVYLWSNKRSQFVSEQIWQVMMRASHYDDEPPTAFVELWRPAFDENPPVEVDDTWIENYKSIEKERVTLEWHPSHKSLRVVWSQTEETLRSGKVLASAQQEVVRLALSPLQLPVMD</sequence>